<accession>A0ABN5GXS6</accession>
<dbReference type="CDD" id="cd00090">
    <property type="entry name" value="HTH_ARSR"/>
    <property type="match status" value="1"/>
</dbReference>
<evidence type="ECO:0000313" key="2">
    <source>
        <dbReference type="EMBL" id="AUW92909.1"/>
    </source>
</evidence>
<dbReference type="EMBL" id="CP019454">
    <property type="protein sequence ID" value="AUW92909.1"/>
    <property type="molecule type" value="Genomic_DNA"/>
</dbReference>
<name>A0ABN5GXS6_9FIRM</name>
<proteinExistence type="predicted"/>
<evidence type="ECO:0000259" key="1">
    <source>
        <dbReference type="Pfam" id="PF12802"/>
    </source>
</evidence>
<dbReference type="InterPro" id="IPR011991">
    <property type="entry name" value="ArsR-like_HTH"/>
</dbReference>
<dbReference type="InterPro" id="IPR036388">
    <property type="entry name" value="WH-like_DNA-bd_sf"/>
</dbReference>
<reference evidence="2 3" key="1">
    <citation type="journal article" date="2019" name="Sci. Rep.">
        <title>Sulfobacillus thermotolerans: new insights into resistance and metabolic capacities of acidophilic chemolithotrophs.</title>
        <authorList>
            <person name="Panyushkina A.E."/>
            <person name="Babenko V.V."/>
            <person name="Nikitina A.S."/>
            <person name="Selezneva O.V."/>
            <person name="Tsaplina I.A."/>
            <person name="Letarova M.A."/>
            <person name="Kostryukova E.S."/>
            <person name="Letarov A.V."/>
        </authorList>
    </citation>
    <scope>NUCLEOTIDE SEQUENCE [LARGE SCALE GENOMIC DNA]</scope>
    <source>
        <strain evidence="2 3">Kr1</strain>
    </source>
</reference>
<organism evidence="2 3">
    <name type="scientific">Sulfobacillus thermotolerans</name>
    <dbReference type="NCBI Taxonomy" id="338644"/>
    <lineage>
        <taxon>Bacteria</taxon>
        <taxon>Bacillati</taxon>
        <taxon>Bacillota</taxon>
        <taxon>Clostridia</taxon>
        <taxon>Eubacteriales</taxon>
        <taxon>Clostridiales Family XVII. Incertae Sedis</taxon>
        <taxon>Sulfobacillus</taxon>
    </lineage>
</organism>
<dbReference type="Gene3D" id="1.10.10.10">
    <property type="entry name" value="Winged helix-like DNA-binding domain superfamily/Winged helix DNA-binding domain"/>
    <property type="match status" value="1"/>
</dbReference>
<dbReference type="InterPro" id="IPR036390">
    <property type="entry name" value="WH_DNA-bd_sf"/>
</dbReference>
<keyword evidence="3" id="KW-1185">Reference proteome</keyword>
<dbReference type="SUPFAM" id="SSF46785">
    <property type="entry name" value="Winged helix' DNA-binding domain"/>
    <property type="match status" value="1"/>
</dbReference>
<dbReference type="Proteomes" id="UP000325292">
    <property type="component" value="Chromosome"/>
</dbReference>
<evidence type="ECO:0000313" key="3">
    <source>
        <dbReference type="Proteomes" id="UP000325292"/>
    </source>
</evidence>
<dbReference type="InterPro" id="IPR000835">
    <property type="entry name" value="HTH_MarR-typ"/>
</dbReference>
<dbReference type="Pfam" id="PF12802">
    <property type="entry name" value="MarR_2"/>
    <property type="match status" value="1"/>
</dbReference>
<protein>
    <submittedName>
        <fullName evidence="2">Transcriptional regulator</fullName>
    </submittedName>
</protein>
<sequence length="97" mass="11270">MSEWTFLTNHSQVLLCIARNGTKERLTAREIAEIVGITERAVQRILEDLESAGYISRFRDGRNNRYEIHPELPMRHPAQQGRAVKDLLELLSLPDWK</sequence>
<feature type="domain" description="HTH marR-type" evidence="1">
    <location>
        <begin position="9"/>
        <end position="60"/>
    </location>
</feature>
<gene>
    <name evidence="2" type="ORF">BXT84_02240</name>
</gene>